<sequence>MFVVTVTFQLKPGQKKVFLPLMTENAEASLREEPGCRQFDVCTDPDRPEEVFLYEIYDDAAAFQVHLETEHFLAFDRKIAGMVADKSVKTYRKVAQ</sequence>
<feature type="domain" description="ABM" evidence="1">
    <location>
        <begin position="2"/>
        <end position="91"/>
    </location>
</feature>
<proteinExistence type="predicted"/>
<dbReference type="EMBL" id="FXTT01000006">
    <property type="protein sequence ID" value="SMP35468.1"/>
    <property type="molecule type" value="Genomic_DNA"/>
</dbReference>
<protein>
    <submittedName>
        <fullName evidence="2">Quinol monooxygenase YgiN</fullName>
    </submittedName>
</protein>
<keyword evidence="3" id="KW-1185">Reference proteome</keyword>
<keyword evidence="2" id="KW-0560">Oxidoreductase</keyword>
<dbReference type="GO" id="GO:0004497">
    <property type="term" value="F:monooxygenase activity"/>
    <property type="evidence" value="ECO:0007669"/>
    <property type="project" value="UniProtKB-KW"/>
</dbReference>
<dbReference type="PANTHER" id="PTHR33336">
    <property type="entry name" value="QUINOL MONOOXYGENASE YGIN-RELATED"/>
    <property type="match status" value="1"/>
</dbReference>
<name>A0ABY1PJH7_9HYPH</name>
<comment type="caution">
    <text evidence="2">The sequence shown here is derived from an EMBL/GenBank/DDBJ whole genome shotgun (WGS) entry which is preliminary data.</text>
</comment>
<dbReference type="InterPro" id="IPR007138">
    <property type="entry name" value="ABM_dom"/>
</dbReference>
<evidence type="ECO:0000259" key="1">
    <source>
        <dbReference type="PROSITE" id="PS51725"/>
    </source>
</evidence>
<dbReference type="PANTHER" id="PTHR33336:SF1">
    <property type="entry name" value="(4S)-4-HYDROXY-5-PHOSPHONOOXYPENTANE-2,3-DIONE ISOMERASE"/>
    <property type="match status" value="1"/>
</dbReference>
<dbReference type="RefSeq" id="WP_283404634.1">
    <property type="nucleotide sequence ID" value="NZ_BAAAEA010000002.1"/>
</dbReference>
<reference evidence="2 3" key="1">
    <citation type="submission" date="2017-05" db="EMBL/GenBank/DDBJ databases">
        <authorList>
            <person name="Varghese N."/>
            <person name="Submissions S."/>
        </authorList>
    </citation>
    <scope>NUCLEOTIDE SEQUENCE [LARGE SCALE GENOMIC DNA]</scope>
    <source>
        <strain evidence="2 3">DSM 15949</strain>
    </source>
</reference>
<gene>
    <name evidence="2" type="ORF">SAMN06265374_4019</name>
</gene>
<accession>A0ABY1PJH7</accession>
<dbReference type="Pfam" id="PF03992">
    <property type="entry name" value="ABM"/>
    <property type="match status" value="1"/>
</dbReference>
<dbReference type="Proteomes" id="UP001157914">
    <property type="component" value="Unassembled WGS sequence"/>
</dbReference>
<evidence type="ECO:0000313" key="2">
    <source>
        <dbReference type="EMBL" id="SMP35468.1"/>
    </source>
</evidence>
<dbReference type="SUPFAM" id="SSF54909">
    <property type="entry name" value="Dimeric alpha+beta barrel"/>
    <property type="match status" value="1"/>
</dbReference>
<dbReference type="InterPro" id="IPR011008">
    <property type="entry name" value="Dimeric_a/b-barrel"/>
</dbReference>
<dbReference type="InterPro" id="IPR050744">
    <property type="entry name" value="AI-2_Isomerase_LsrG"/>
</dbReference>
<keyword evidence="2" id="KW-0503">Monooxygenase</keyword>
<organism evidence="2 3">
    <name type="scientific">Roseibium denhamense</name>
    <dbReference type="NCBI Taxonomy" id="76305"/>
    <lineage>
        <taxon>Bacteria</taxon>
        <taxon>Pseudomonadati</taxon>
        <taxon>Pseudomonadota</taxon>
        <taxon>Alphaproteobacteria</taxon>
        <taxon>Hyphomicrobiales</taxon>
        <taxon>Stappiaceae</taxon>
        <taxon>Roseibium</taxon>
    </lineage>
</organism>
<evidence type="ECO:0000313" key="3">
    <source>
        <dbReference type="Proteomes" id="UP001157914"/>
    </source>
</evidence>
<dbReference type="PROSITE" id="PS51725">
    <property type="entry name" value="ABM"/>
    <property type="match status" value="1"/>
</dbReference>
<dbReference type="Gene3D" id="3.30.70.100">
    <property type="match status" value="1"/>
</dbReference>